<dbReference type="GO" id="GO:0005737">
    <property type="term" value="C:cytoplasm"/>
    <property type="evidence" value="ECO:0007669"/>
    <property type="project" value="InterPro"/>
</dbReference>
<dbReference type="OrthoDB" id="2020662at2759"/>
<reference evidence="3" key="1">
    <citation type="journal article" date="2011" name="Nature">
        <title>Genome sequence and analysis of the tuber crop potato.</title>
        <authorList>
            <consortium name="The Potato Genome Sequencing Consortium"/>
        </authorList>
    </citation>
    <scope>NUCLEOTIDE SEQUENCE [LARGE SCALE GENOMIC DNA]</scope>
    <source>
        <strain evidence="3">cv. DM1-3 516 R44</strain>
    </source>
</reference>
<dbReference type="PANTHER" id="PTHR23090">
    <property type="entry name" value="NH 3 /GLUTAMINE-DEPENDENT NAD + SYNTHETASE"/>
    <property type="match status" value="1"/>
</dbReference>
<dbReference type="Gramene" id="PGSC0003DMT400031625">
    <property type="protein sequence ID" value="PGSC0003DMT400031625"/>
    <property type="gene ID" value="PGSC0003DMG400012128"/>
</dbReference>
<keyword evidence="1" id="KW-0436">Ligase</keyword>
<reference evidence="2" key="2">
    <citation type="submission" date="2015-06" db="UniProtKB">
        <authorList>
            <consortium name="EnsemblPlants"/>
        </authorList>
    </citation>
    <scope>IDENTIFICATION</scope>
    <source>
        <strain evidence="2">DM1-3 516 R44</strain>
    </source>
</reference>
<dbReference type="EnsemblPlants" id="PGSC0003DMT400031625">
    <property type="protein sequence ID" value="PGSC0003DMT400031625"/>
    <property type="gene ID" value="PGSC0003DMG400012128"/>
</dbReference>
<organism evidence="2 3">
    <name type="scientific">Solanum tuberosum</name>
    <name type="common">Potato</name>
    <dbReference type="NCBI Taxonomy" id="4113"/>
    <lineage>
        <taxon>Eukaryota</taxon>
        <taxon>Viridiplantae</taxon>
        <taxon>Streptophyta</taxon>
        <taxon>Embryophyta</taxon>
        <taxon>Tracheophyta</taxon>
        <taxon>Spermatophyta</taxon>
        <taxon>Magnoliopsida</taxon>
        <taxon>eudicotyledons</taxon>
        <taxon>Gunneridae</taxon>
        <taxon>Pentapetalae</taxon>
        <taxon>asterids</taxon>
        <taxon>lamiids</taxon>
        <taxon>Solanales</taxon>
        <taxon>Solanaceae</taxon>
        <taxon>Solanoideae</taxon>
        <taxon>Solaneae</taxon>
        <taxon>Solanum</taxon>
    </lineage>
</organism>
<evidence type="ECO:0000256" key="1">
    <source>
        <dbReference type="ARBA" id="ARBA00022598"/>
    </source>
</evidence>
<dbReference type="GO" id="GO:0003952">
    <property type="term" value="F:NAD+ synthase (glutamine-hydrolyzing) activity"/>
    <property type="evidence" value="ECO:0007669"/>
    <property type="project" value="InterPro"/>
</dbReference>
<dbReference type="GO" id="GO:0004359">
    <property type="term" value="F:glutaminase activity"/>
    <property type="evidence" value="ECO:0007669"/>
    <property type="project" value="InterPro"/>
</dbReference>
<dbReference type="AlphaFoldDB" id="M1AVY4"/>
<evidence type="ECO:0000313" key="2">
    <source>
        <dbReference type="EnsemblPlants" id="PGSC0003DMT400031625"/>
    </source>
</evidence>
<gene>
    <name evidence="2" type="primary">LOC102598127</name>
</gene>
<dbReference type="Proteomes" id="UP000011115">
    <property type="component" value="Unassembled WGS sequence"/>
</dbReference>
<protein>
    <submittedName>
        <fullName evidence="2">Carbon-nitrogen hydrolase family protein</fullName>
    </submittedName>
</protein>
<dbReference type="InterPro" id="IPR003694">
    <property type="entry name" value="NAD_synthase"/>
</dbReference>
<dbReference type="ExpressionAtlas" id="M1AVY4">
    <property type="expression patterns" value="baseline"/>
</dbReference>
<dbReference type="PANTHER" id="PTHR23090:SF9">
    <property type="entry name" value="GLUTAMINE-DEPENDENT NAD(+) SYNTHETASE"/>
    <property type="match status" value="1"/>
</dbReference>
<proteinExistence type="predicted"/>
<evidence type="ECO:0000313" key="3">
    <source>
        <dbReference type="Proteomes" id="UP000011115"/>
    </source>
</evidence>
<name>M1AVY4_SOLTU</name>
<dbReference type="HOGENOM" id="CLU_2610731_0_0_1"/>
<accession>M1AVY4</accession>
<dbReference type="GO" id="GO:0009435">
    <property type="term" value="P:NAD+ biosynthetic process"/>
    <property type="evidence" value="ECO:0007669"/>
    <property type="project" value="InterPro"/>
</dbReference>
<keyword evidence="3" id="KW-1185">Reference proteome</keyword>
<sequence length="79" mass="8852">MTFFILQSYSPEDNRFDLRQFLYNVRWPYQFRKIDELVNELDGDKVALTKSTDGENVNVTADGGMGVVAAGSGDPRAGF</sequence>